<dbReference type="AlphaFoldDB" id="A0A367XQ30"/>
<protein>
    <recommendedName>
        <fullName evidence="4">Hyphally-regulated cell wall protein N-terminal domain-containing protein</fullName>
    </recommendedName>
</protein>
<sequence length="146" mass="15996">MFLVNILASLVFFQISQAYYLYVAADNYLNGSAIVVSDYDDVFSNSTLSIGDSPTYLYFDSGHVRFYPGGSPSIWWVLVFGEDRRLEMQFRGQDPNNMPGALNITIGSNGCVAFNGSNSLFYYNGSFYSYPDGGAPGSAIPVNLLA</sequence>
<keyword evidence="3" id="KW-1185">Reference proteome</keyword>
<dbReference type="Proteomes" id="UP000253472">
    <property type="component" value="Unassembled WGS sequence"/>
</dbReference>
<keyword evidence="1" id="KW-0732">Signal</keyword>
<reference evidence="2 3" key="1">
    <citation type="submission" date="2018-06" db="EMBL/GenBank/DDBJ databases">
        <title>Whole genome sequencing of Candida tropicalis (genome annotated by CSBL at Korea University).</title>
        <authorList>
            <person name="Ahn J."/>
        </authorList>
    </citation>
    <scope>NUCLEOTIDE SEQUENCE [LARGE SCALE GENOMIC DNA]</scope>
    <source>
        <strain evidence="2 3">ATCC 20962</strain>
    </source>
</reference>
<evidence type="ECO:0000313" key="3">
    <source>
        <dbReference type="Proteomes" id="UP000253472"/>
    </source>
</evidence>
<proteinExistence type="predicted"/>
<dbReference type="EMBL" id="QLNQ01000029">
    <property type="protein sequence ID" value="RCK55733.1"/>
    <property type="molecule type" value="Genomic_DNA"/>
</dbReference>
<organism evidence="2 3">
    <name type="scientific">Candida viswanathii</name>
    <dbReference type="NCBI Taxonomy" id="5486"/>
    <lineage>
        <taxon>Eukaryota</taxon>
        <taxon>Fungi</taxon>
        <taxon>Dikarya</taxon>
        <taxon>Ascomycota</taxon>
        <taxon>Saccharomycotina</taxon>
        <taxon>Pichiomycetes</taxon>
        <taxon>Debaryomycetaceae</taxon>
        <taxon>Candida/Lodderomyces clade</taxon>
        <taxon>Candida</taxon>
    </lineage>
</organism>
<accession>A0A367XQ30</accession>
<feature type="chain" id="PRO_5016959483" description="Hyphally-regulated cell wall protein N-terminal domain-containing protein" evidence="1">
    <location>
        <begin position="19"/>
        <end position="146"/>
    </location>
</feature>
<name>A0A367XQ30_9ASCO</name>
<evidence type="ECO:0000313" key="2">
    <source>
        <dbReference type="EMBL" id="RCK55733.1"/>
    </source>
</evidence>
<evidence type="ECO:0008006" key="4">
    <source>
        <dbReference type="Google" id="ProtNLM"/>
    </source>
</evidence>
<evidence type="ECO:0000256" key="1">
    <source>
        <dbReference type="SAM" id="SignalP"/>
    </source>
</evidence>
<dbReference type="OrthoDB" id="10331373at2759"/>
<feature type="signal peptide" evidence="1">
    <location>
        <begin position="1"/>
        <end position="18"/>
    </location>
</feature>
<gene>
    <name evidence="2" type="ORF">Cantr_05958</name>
</gene>
<comment type="caution">
    <text evidence="2">The sequence shown here is derived from an EMBL/GenBank/DDBJ whole genome shotgun (WGS) entry which is preliminary data.</text>
</comment>